<dbReference type="KEGG" id="adg:Adeg_0906"/>
<name>C9RCR6_AMMDK</name>
<sequence length="36" mass="3943">MLQKLIAPARYIQGAGALQALGEEIKALGRNFKGEW</sequence>
<accession>C9RCR6</accession>
<dbReference type="Proteomes" id="UP000002620">
    <property type="component" value="Chromosome"/>
</dbReference>
<dbReference type="EMBL" id="CP001785">
    <property type="protein sequence ID" value="ACX52043.1"/>
    <property type="molecule type" value="Genomic_DNA"/>
</dbReference>
<gene>
    <name evidence="1" type="ordered locus">Adeg_0906</name>
</gene>
<evidence type="ECO:0000313" key="2">
    <source>
        <dbReference type="Proteomes" id="UP000002620"/>
    </source>
</evidence>
<dbReference type="HOGENOM" id="CLU_3354166_0_0_9"/>
<evidence type="ECO:0000313" key="1">
    <source>
        <dbReference type="EMBL" id="ACX52043.1"/>
    </source>
</evidence>
<reference evidence="1 2" key="1">
    <citation type="submission" date="2009-10" db="EMBL/GenBank/DDBJ databases">
        <title>Complete sequence of chromosome of Ammonifex degensii KC4.</title>
        <authorList>
            <consortium name="US DOE Joint Genome Institute"/>
            <person name="Kerfeld C."/>
            <person name="Goodner B."/>
            <person name="Huber H."/>
            <person name="Stetter K."/>
            <person name="Lucas S."/>
            <person name="Copeland A."/>
            <person name="Lapidus A."/>
            <person name="Glavina del Rio T."/>
            <person name="Dalin E."/>
            <person name="Tice H."/>
            <person name="Bruce D."/>
            <person name="Goodwin L."/>
            <person name="Pitluck S."/>
            <person name="Saunders E."/>
            <person name="Brettin T."/>
            <person name="Detter J.C."/>
            <person name="Han C."/>
            <person name="Larimer F."/>
            <person name="Land M."/>
            <person name="Hauser L."/>
            <person name="Kyrpides N."/>
            <person name="Ovchinnikova G."/>
            <person name="Richardson P."/>
        </authorList>
    </citation>
    <scope>NUCLEOTIDE SEQUENCE [LARGE SCALE GENOMIC DNA]</scope>
    <source>
        <strain evidence="2">DSM 10501 / KC4</strain>
    </source>
</reference>
<dbReference type="AlphaFoldDB" id="C9RCR6"/>
<protein>
    <recommendedName>
        <fullName evidence="3">Glycerol dehydrogenase</fullName>
    </recommendedName>
</protein>
<keyword evidence="2" id="KW-1185">Reference proteome</keyword>
<proteinExistence type="predicted"/>
<evidence type="ECO:0008006" key="3">
    <source>
        <dbReference type="Google" id="ProtNLM"/>
    </source>
</evidence>
<organism evidence="1 2">
    <name type="scientific">Ammonifex degensii (strain DSM 10501 / KC4)</name>
    <dbReference type="NCBI Taxonomy" id="429009"/>
    <lineage>
        <taxon>Bacteria</taxon>
        <taxon>Bacillati</taxon>
        <taxon>Bacillota</taxon>
        <taxon>Clostridia</taxon>
        <taxon>Thermoanaerobacterales</taxon>
        <taxon>Thermoanaerobacteraceae</taxon>
        <taxon>Ammonifex</taxon>
    </lineage>
</organism>